<feature type="domain" description="RimM N-terminal" evidence="6">
    <location>
        <begin position="6"/>
        <end position="84"/>
    </location>
</feature>
<organism evidence="8 9">
    <name type="scientific">Corynebacterium heidelbergense</name>
    <dbReference type="NCBI Taxonomy" id="2055947"/>
    <lineage>
        <taxon>Bacteria</taxon>
        <taxon>Bacillati</taxon>
        <taxon>Actinomycetota</taxon>
        <taxon>Actinomycetes</taxon>
        <taxon>Mycobacteriales</taxon>
        <taxon>Corynebacteriaceae</taxon>
        <taxon>Corynebacterium</taxon>
    </lineage>
</organism>
<protein>
    <recommendedName>
        <fullName evidence="5">Ribosome maturation factor RimM</fullName>
    </recommendedName>
</protein>
<dbReference type="Pfam" id="PF24986">
    <property type="entry name" value="PRC_RimM"/>
    <property type="match status" value="1"/>
</dbReference>
<dbReference type="InterPro" id="IPR002676">
    <property type="entry name" value="RimM_N"/>
</dbReference>
<dbReference type="InterPro" id="IPR009000">
    <property type="entry name" value="Transl_B-barrel_sf"/>
</dbReference>
<reference evidence="8 9" key="1">
    <citation type="journal article" date="2018" name="Syst. Appl. Microbiol.">
        <title>Corynebacterium heidelbergense sp. nov., isolated from the preen glands of Egyptian geese (Alopochen aegyptiacus).</title>
        <authorList>
            <person name="Braun M.S."/>
            <person name="Wang E."/>
            <person name="Zimmermann S."/>
            <person name="Wink M."/>
        </authorList>
    </citation>
    <scope>NUCLEOTIDE SEQUENCE [LARGE SCALE GENOMIC DNA]</scope>
    <source>
        <strain evidence="8 9">DSM 104638</strain>
    </source>
</reference>
<proteinExistence type="inferred from homology"/>
<evidence type="ECO:0000313" key="9">
    <source>
        <dbReference type="Proteomes" id="UP000251047"/>
    </source>
</evidence>
<dbReference type="HAMAP" id="MF_00014">
    <property type="entry name" value="Ribosome_mat_RimM"/>
    <property type="match status" value="1"/>
</dbReference>
<keyword evidence="1 5" id="KW-0963">Cytoplasm</keyword>
<feature type="domain" description="Ribosome maturation factor RimM PRC barrel" evidence="7">
    <location>
        <begin position="98"/>
        <end position="180"/>
    </location>
</feature>
<evidence type="ECO:0000259" key="6">
    <source>
        <dbReference type="Pfam" id="PF01782"/>
    </source>
</evidence>
<dbReference type="GO" id="GO:0005737">
    <property type="term" value="C:cytoplasm"/>
    <property type="evidence" value="ECO:0007669"/>
    <property type="project" value="UniProtKB-SubCell"/>
</dbReference>
<dbReference type="SUPFAM" id="SSF50447">
    <property type="entry name" value="Translation proteins"/>
    <property type="match status" value="1"/>
</dbReference>
<dbReference type="SUPFAM" id="SSF50346">
    <property type="entry name" value="PRC-barrel domain"/>
    <property type="match status" value="1"/>
</dbReference>
<evidence type="ECO:0000256" key="3">
    <source>
        <dbReference type="ARBA" id="ARBA00022552"/>
    </source>
</evidence>
<dbReference type="InterPro" id="IPR011961">
    <property type="entry name" value="RimM"/>
</dbReference>
<dbReference type="OrthoDB" id="5381335at2"/>
<dbReference type="Gene3D" id="2.40.30.60">
    <property type="entry name" value="RimM"/>
    <property type="match status" value="1"/>
</dbReference>
<dbReference type="AlphaFoldDB" id="A0A364VD21"/>
<accession>A0A364VD21</accession>
<dbReference type="EMBL" id="PHQP01000014">
    <property type="protein sequence ID" value="RAV34466.1"/>
    <property type="molecule type" value="Genomic_DNA"/>
</dbReference>
<dbReference type="PANTHER" id="PTHR33692:SF1">
    <property type="entry name" value="RIBOSOME MATURATION FACTOR RIMM"/>
    <property type="match status" value="1"/>
</dbReference>
<keyword evidence="2 5" id="KW-0690">Ribosome biogenesis</keyword>
<keyword evidence="4 5" id="KW-0143">Chaperone</keyword>
<comment type="subcellular location">
    <subcellularLocation>
        <location evidence="5">Cytoplasm</location>
    </subcellularLocation>
</comment>
<dbReference type="InterPro" id="IPR011033">
    <property type="entry name" value="PRC_barrel-like_sf"/>
</dbReference>
<evidence type="ECO:0000256" key="2">
    <source>
        <dbReference type="ARBA" id="ARBA00022517"/>
    </source>
</evidence>
<evidence type="ECO:0000256" key="1">
    <source>
        <dbReference type="ARBA" id="ARBA00022490"/>
    </source>
</evidence>
<dbReference type="GO" id="GO:0005840">
    <property type="term" value="C:ribosome"/>
    <property type="evidence" value="ECO:0007669"/>
    <property type="project" value="InterPro"/>
</dbReference>
<dbReference type="GO" id="GO:0043022">
    <property type="term" value="F:ribosome binding"/>
    <property type="evidence" value="ECO:0007669"/>
    <property type="project" value="InterPro"/>
</dbReference>
<comment type="caution">
    <text evidence="8">The sequence shown here is derived from an EMBL/GenBank/DDBJ whole genome shotgun (WGS) entry which is preliminary data.</text>
</comment>
<dbReference type="NCBIfam" id="TIGR02273">
    <property type="entry name" value="16S_RimM"/>
    <property type="match status" value="1"/>
</dbReference>
<gene>
    <name evidence="5" type="primary">rimM</name>
    <name evidence="8" type="ORF">CWC39_03050</name>
</gene>
<dbReference type="PANTHER" id="PTHR33692">
    <property type="entry name" value="RIBOSOME MATURATION FACTOR RIMM"/>
    <property type="match status" value="1"/>
</dbReference>
<name>A0A364VD21_9CORY</name>
<comment type="domain">
    <text evidence="5">The PRC barrel domain binds ribosomal protein uS19.</text>
</comment>
<evidence type="ECO:0000256" key="5">
    <source>
        <dbReference type="HAMAP-Rule" id="MF_00014"/>
    </source>
</evidence>
<dbReference type="Gene3D" id="2.30.30.240">
    <property type="entry name" value="PRC-barrel domain"/>
    <property type="match status" value="1"/>
</dbReference>
<dbReference type="InterPro" id="IPR056792">
    <property type="entry name" value="PRC_RimM"/>
</dbReference>
<comment type="similarity">
    <text evidence="5">Belongs to the RimM family.</text>
</comment>
<dbReference type="RefSeq" id="WP_112769048.1">
    <property type="nucleotide sequence ID" value="NZ_CP063191.1"/>
</dbReference>
<sequence length="183" mass="19734">MDKVRIGRVVKPHGVRGEVVVEVTTDDVNRRFAPGSQLDGVQGTRGKTLTVRGMRPHQGRMLIAFEEITDRTSAESLRGLSFYAEPLPEEDGESFYDDELVGLAVHNGLTRIASEGCGPSIGHISGVQHTPAGQLLEVLIDEGSNLPNAGRSVLIPFKRPIVPIVDLEAGLIVIKPPEGLLEL</sequence>
<comment type="subunit">
    <text evidence="5">Binds ribosomal protein uS19.</text>
</comment>
<keyword evidence="3 5" id="KW-0698">rRNA processing</keyword>
<dbReference type="InterPro" id="IPR036976">
    <property type="entry name" value="RimM_N_sf"/>
</dbReference>
<comment type="function">
    <text evidence="5">An accessory protein needed during the final step in the assembly of 30S ribosomal subunit, possibly for assembly of the head region. Essential for efficient processing of 16S rRNA. May be needed both before and after RbfA during the maturation of 16S rRNA. It has affinity for free ribosomal 30S subunits but not for 70S ribosomes.</text>
</comment>
<dbReference type="Proteomes" id="UP000251047">
    <property type="component" value="Unassembled WGS sequence"/>
</dbReference>
<dbReference type="GO" id="GO:0042274">
    <property type="term" value="P:ribosomal small subunit biogenesis"/>
    <property type="evidence" value="ECO:0007669"/>
    <property type="project" value="UniProtKB-UniRule"/>
</dbReference>
<dbReference type="Pfam" id="PF01782">
    <property type="entry name" value="RimM"/>
    <property type="match status" value="1"/>
</dbReference>
<evidence type="ECO:0000259" key="7">
    <source>
        <dbReference type="Pfam" id="PF24986"/>
    </source>
</evidence>
<evidence type="ECO:0000313" key="8">
    <source>
        <dbReference type="EMBL" id="RAV34466.1"/>
    </source>
</evidence>
<dbReference type="GO" id="GO:0006364">
    <property type="term" value="P:rRNA processing"/>
    <property type="evidence" value="ECO:0007669"/>
    <property type="project" value="UniProtKB-UniRule"/>
</dbReference>
<evidence type="ECO:0000256" key="4">
    <source>
        <dbReference type="ARBA" id="ARBA00023186"/>
    </source>
</evidence>